<dbReference type="Proteomes" id="UP001465976">
    <property type="component" value="Unassembled WGS sequence"/>
</dbReference>
<keyword evidence="3" id="KW-1185">Reference proteome</keyword>
<evidence type="ECO:0000313" key="3">
    <source>
        <dbReference type="Proteomes" id="UP001465976"/>
    </source>
</evidence>
<comment type="caution">
    <text evidence="2">The sequence shown here is derived from an EMBL/GenBank/DDBJ whole genome shotgun (WGS) entry which is preliminary data.</text>
</comment>
<protein>
    <submittedName>
        <fullName evidence="2">Uncharacterized protein</fullName>
    </submittedName>
</protein>
<reference evidence="2 3" key="1">
    <citation type="submission" date="2024-02" db="EMBL/GenBank/DDBJ databases">
        <title>A draft genome for the cacao thread blight pathogen Marasmius crinis-equi.</title>
        <authorList>
            <person name="Cohen S.P."/>
            <person name="Baruah I.K."/>
            <person name="Amoako-Attah I."/>
            <person name="Bukari Y."/>
            <person name="Meinhardt L.W."/>
            <person name="Bailey B.A."/>
        </authorList>
    </citation>
    <scope>NUCLEOTIDE SEQUENCE [LARGE SCALE GENOMIC DNA]</scope>
    <source>
        <strain evidence="2 3">GH-76</strain>
    </source>
</reference>
<gene>
    <name evidence="2" type="ORF">V5O48_015802</name>
</gene>
<evidence type="ECO:0000256" key="1">
    <source>
        <dbReference type="SAM" id="SignalP"/>
    </source>
</evidence>
<evidence type="ECO:0000313" key="2">
    <source>
        <dbReference type="EMBL" id="KAL0566217.1"/>
    </source>
</evidence>
<organism evidence="2 3">
    <name type="scientific">Marasmius crinis-equi</name>
    <dbReference type="NCBI Taxonomy" id="585013"/>
    <lineage>
        <taxon>Eukaryota</taxon>
        <taxon>Fungi</taxon>
        <taxon>Dikarya</taxon>
        <taxon>Basidiomycota</taxon>
        <taxon>Agaricomycotina</taxon>
        <taxon>Agaricomycetes</taxon>
        <taxon>Agaricomycetidae</taxon>
        <taxon>Agaricales</taxon>
        <taxon>Marasmiineae</taxon>
        <taxon>Marasmiaceae</taxon>
        <taxon>Marasmius</taxon>
    </lineage>
</organism>
<accession>A0ABR3ETJ7</accession>
<proteinExistence type="predicted"/>
<keyword evidence="1" id="KW-0732">Signal</keyword>
<feature type="chain" id="PRO_5046263133" evidence="1">
    <location>
        <begin position="19"/>
        <end position="160"/>
    </location>
</feature>
<dbReference type="EMBL" id="JBAHYK010001970">
    <property type="protein sequence ID" value="KAL0566217.1"/>
    <property type="molecule type" value="Genomic_DNA"/>
</dbReference>
<sequence>MLMYKALLALALAAVASAAPAASCTPGPLSEPIYCGYTVVPSVTPPAGADLNKEMNDVLGGQIAATSPSHDVKSDYTYWYEYNSPDYPKGAHAVIGGVSTTGLNAEDLEKLVLGWPGKNFPGNVVPSWNIFGVSNCYYESKDQKRSVLVRRWDIERGVLV</sequence>
<name>A0ABR3ETJ7_9AGAR</name>
<feature type="signal peptide" evidence="1">
    <location>
        <begin position="1"/>
        <end position="18"/>
    </location>
</feature>